<dbReference type="OrthoDB" id="5292073at2"/>
<dbReference type="InterPro" id="IPR036514">
    <property type="entry name" value="SGNH_hydro_sf"/>
</dbReference>
<comment type="caution">
    <text evidence="4">The sequence shown here is derived from an EMBL/GenBank/DDBJ whole genome shotgun (WGS) entry which is preliminary data.</text>
</comment>
<gene>
    <name evidence="4" type="ORF">EYE42_10450</name>
</gene>
<dbReference type="PANTHER" id="PTHR45648">
    <property type="entry name" value="GDSL LIPASE/ACYLHYDROLASE FAMILY PROTEIN (AFU_ORTHOLOGUE AFUA_4G14700)"/>
    <property type="match status" value="1"/>
</dbReference>
<keyword evidence="2" id="KW-0472">Membrane</keyword>
<dbReference type="InterPro" id="IPR051058">
    <property type="entry name" value="GDSL_Est/Lipase"/>
</dbReference>
<dbReference type="Proteomes" id="UP000293520">
    <property type="component" value="Unassembled WGS sequence"/>
</dbReference>
<proteinExistence type="predicted"/>
<dbReference type="Gene3D" id="3.40.50.1110">
    <property type="entry name" value="SGNH hydrolase"/>
    <property type="match status" value="1"/>
</dbReference>
<dbReference type="AlphaFoldDB" id="A0A4Q9FYW3"/>
<dbReference type="RefSeq" id="WP_130991273.1">
    <property type="nucleotide sequence ID" value="NZ_SISK01000007.1"/>
</dbReference>
<dbReference type="InterPro" id="IPR001087">
    <property type="entry name" value="GDSL"/>
</dbReference>
<evidence type="ECO:0008006" key="6">
    <source>
        <dbReference type="Google" id="ProtNLM"/>
    </source>
</evidence>
<keyword evidence="5" id="KW-1185">Reference proteome</keyword>
<dbReference type="SUPFAM" id="SSF52266">
    <property type="entry name" value="SGNH hydrolase"/>
    <property type="match status" value="1"/>
</dbReference>
<organism evidence="4 5">
    <name type="scientific">Paracoccus subflavus</name>
    <dbReference type="NCBI Taxonomy" id="2528244"/>
    <lineage>
        <taxon>Bacteria</taxon>
        <taxon>Pseudomonadati</taxon>
        <taxon>Pseudomonadota</taxon>
        <taxon>Alphaproteobacteria</taxon>
        <taxon>Rhodobacterales</taxon>
        <taxon>Paracoccaceae</taxon>
        <taxon>Paracoccus</taxon>
    </lineage>
</organism>
<keyword evidence="2" id="KW-1133">Transmembrane helix</keyword>
<dbReference type="Pfam" id="PF00657">
    <property type="entry name" value="Lipase_GDSL"/>
    <property type="match status" value="1"/>
</dbReference>
<dbReference type="PANTHER" id="PTHR45648:SF22">
    <property type="entry name" value="GDSL LIPASE_ACYLHYDROLASE FAMILY PROTEIN (AFU_ORTHOLOGUE AFUA_4G14700)"/>
    <property type="match status" value="1"/>
</dbReference>
<keyword evidence="3" id="KW-0732">Signal</keyword>
<evidence type="ECO:0000256" key="3">
    <source>
        <dbReference type="SAM" id="SignalP"/>
    </source>
</evidence>
<feature type="chain" id="PRO_5020509177" description="VPLPA-CTERM sorting domain-containing protein" evidence="3">
    <location>
        <begin position="20"/>
        <end position="344"/>
    </location>
</feature>
<evidence type="ECO:0000313" key="5">
    <source>
        <dbReference type="Proteomes" id="UP000293520"/>
    </source>
</evidence>
<dbReference type="CDD" id="cd01846">
    <property type="entry name" value="fatty_acyltransferase_like"/>
    <property type="match status" value="1"/>
</dbReference>
<name>A0A4Q9FYW3_9RHOB</name>
<protein>
    <recommendedName>
        <fullName evidence="6">VPLPA-CTERM sorting domain-containing protein</fullName>
    </recommendedName>
</protein>
<evidence type="ECO:0000313" key="4">
    <source>
        <dbReference type="EMBL" id="TBN39439.1"/>
    </source>
</evidence>
<accession>A0A4Q9FYW3</accession>
<keyword evidence="2" id="KW-0812">Transmembrane</keyword>
<sequence length="344" mass="34914">MRRLLLTIAVIAAPLAAQASVVTDAFTSFWALGDSLTDDGNLPLAGFAAGHPGAPISPVAGQAAYYAPGDVPRFSNGRTFAEYIAAEFEAAGRPAGNLAYGGAEAAEPAVPGDPTPGLALQRQQLSGASASFGSRPLVSILIGANDIFAGLASPDPIANTLTAAIRAADAVAETANVLGTQGVRDFLIANLPDLGATPAFALFQPQARFLASAATSAYNARLAANIAGLQAGGLNVIDLDIFGQLNGILANPAAFGYGNTTLPCLFPDPAVAGALGQAPVCTDDQSLSWLFFDAVHPNLVAHARFGQAALERIEADLAPIPLAGSLPLLLTGLGAVAVLRRRRA</sequence>
<reference evidence="4 5" key="1">
    <citation type="submission" date="2019-02" db="EMBL/GenBank/DDBJ databases">
        <title>Paracoccus subflavus sp. nov., isolated from marine sediment of the Pacific Ocean.</title>
        <authorList>
            <person name="Zhang G."/>
        </authorList>
    </citation>
    <scope>NUCLEOTIDE SEQUENCE [LARGE SCALE GENOMIC DNA]</scope>
    <source>
        <strain evidence="4 5">GY0581</strain>
    </source>
</reference>
<keyword evidence="1" id="KW-0378">Hydrolase</keyword>
<dbReference type="GO" id="GO:0016788">
    <property type="term" value="F:hydrolase activity, acting on ester bonds"/>
    <property type="evidence" value="ECO:0007669"/>
    <property type="project" value="InterPro"/>
</dbReference>
<evidence type="ECO:0000256" key="2">
    <source>
        <dbReference type="SAM" id="Phobius"/>
    </source>
</evidence>
<evidence type="ECO:0000256" key="1">
    <source>
        <dbReference type="ARBA" id="ARBA00022801"/>
    </source>
</evidence>
<feature type="transmembrane region" description="Helical" evidence="2">
    <location>
        <begin position="320"/>
        <end position="339"/>
    </location>
</feature>
<dbReference type="EMBL" id="SISK01000007">
    <property type="protein sequence ID" value="TBN39439.1"/>
    <property type="molecule type" value="Genomic_DNA"/>
</dbReference>
<feature type="signal peptide" evidence="3">
    <location>
        <begin position="1"/>
        <end position="19"/>
    </location>
</feature>